<dbReference type="InterPro" id="IPR012317">
    <property type="entry name" value="Poly(ADP-ribose)pol_cat_dom"/>
</dbReference>
<gene>
    <name evidence="3" type="ORF">A4U43_C03F29440</name>
</gene>
<dbReference type="Proteomes" id="UP000243459">
    <property type="component" value="Chromosome 3"/>
</dbReference>
<evidence type="ECO:0000256" key="1">
    <source>
        <dbReference type="RuleBase" id="RU362114"/>
    </source>
</evidence>
<keyword evidence="1" id="KW-0520">NAD</keyword>
<name>A0A5P1FJ03_ASPOF</name>
<dbReference type="Pfam" id="PF00644">
    <property type="entry name" value="PARP"/>
    <property type="match status" value="1"/>
</dbReference>
<organism evidence="3 4">
    <name type="scientific">Asparagus officinalis</name>
    <name type="common">Garden asparagus</name>
    <dbReference type="NCBI Taxonomy" id="4686"/>
    <lineage>
        <taxon>Eukaryota</taxon>
        <taxon>Viridiplantae</taxon>
        <taxon>Streptophyta</taxon>
        <taxon>Embryophyta</taxon>
        <taxon>Tracheophyta</taxon>
        <taxon>Spermatophyta</taxon>
        <taxon>Magnoliopsida</taxon>
        <taxon>Liliopsida</taxon>
        <taxon>Asparagales</taxon>
        <taxon>Asparagaceae</taxon>
        <taxon>Asparagoideae</taxon>
        <taxon>Asparagus</taxon>
    </lineage>
</organism>
<dbReference type="PANTHER" id="PTHR32263">
    <property type="entry name" value="INACTIVE POLY [ADP-RIBOSE] POLYMERASE SRO4-RELATED"/>
    <property type="match status" value="1"/>
</dbReference>
<dbReference type="EMBL" id="CM007383">
    <property type="protein sequence ID" value="ONK76550.1"/>
    <property type="molecule type" value="Genomic_DNA"/>
</dbReference>
<dbReference type="InterPro" id="IPR057823">
    <property type="entry name" value="WWE_RCD1"/>
</dbReference>
<keyword evidence="1" id="KW-0328">Glycosyltransferase</keyword>
<dbReference type="EC" id="2.4.2.-" evidence="1"/>
<reference evidence="4" key="1">
    <citation type="journal article" date="2017" name="Nat. Commun.">
        <title>The asparagus genome sheds light on the origin and evolution of a young Y chromosome.</title>
        <authorList>
            <person name="Harkess A."/>
            <person name="Zhou J."/>
            <person name="Xu C."/>
            <person name="Bowers J.E."/>
            <person name="Van der Hulst R."/>
            <person name="Ayyampalayam S."/>
            <person name="Mercati F."/>
            <person name="Riccardi P."/>
            <person name="McKain M.R."/>
            <person name="Kakrana A."/>
            <person name="Tang H."/>
            <person name="Ray J."/>
            <person name="Groenendijk J."/>
            <person name="Arikit S."/>
            <person name="Mathioni S.M."/>
            <person name="Nakano M."/>
            <person name="Shan H."/>
            <person name="Telgmann-Rauber A."/>
            <person name="Kanno A."/>
            <person name="Yue Z."/>
            <person name="Chen H."/>
            <person name="Li W."/>
            <person name="Chen Y."/>
            <person name="Xu X."/>
            <person name="Zhang Y."/>
            <person name="Luo S."/>
            <person name="Chen H."/>
            <person name="Gao J."/>
            <person name="Mao Z."/>
            <person name="Pires J.C."/>
            <person name="Luo M."/>
            <person name="Kudrna D."/>
            <person name="Wing R.A."/>
            <person name="Meyers B.C."/>
            <person name="Yi K."/>
            <person name="Kong H."/>
            <person name="Lavrijsen P."/>
            <person name="Sunseri F."/>
            <person name="Falavigna A."/>
            <person name="Ye Y."/>
            <person name="Leebens-Mack J.H."/>
            <person name="Chen G."/>
        </authorList>
    </citation>
    <scope>NUCLEOTIDE SEQUENCE [LARGE SCALE GENOMIC DNA]</scope>
    <source>
        <strain evidence="4">cv. DH0086</strain>
    </source>
</reference>
<evidence type="ECO:0000259" key="2">
    <source>
        <dbReference type="PROSITE" id="PS51059"/>
    </source>
</evidence>
<sequence length="304" mass="33633">MYMISGSWVTVPSKASDTIKRCFKCRGLATRVEIQGSQFTINLLGMMMVGSDGYLLSIAWTDGNAKTFFPKKVFCGGGRAISNMESLAPTSSLPRPSFDSLGELEKLEEDSSKYKVVRDTFLKGLKKKDKTAKVTAVYSCKHSSTFGASWSRAYERVAEITAETKTTGNVSYGWYGSNPQRMQEISGKGFGLEDALHGAFGCGIYFAPEEHPSLSSSFLKPDINGEYHIMLCKVTLGNTETIREGSNQYAPSEDHHDSGVNDNENPKCYVLWTKNMSAHILPQYVISFRISEKLEGNFLNDPIV</sequence>
<keyword evidence="1" id="KW-0808">Transferase</keyword>
<protein>
    <recommendedName>
        <fullName evidence="1">Poly [ADP-ribose] polymerase</fullName>
        <shortName evidence="1">PARP</shortName>
        <ecNumber evidence="1">2.4.2.-</ecNumber>
    </recommendedName>
</protein>
<feature type="domain" description="PARP catalytic" evidence="2">
    <location>
        <begin position="91"/>
        <end position="304"/>
    </location>
</feature>
<dbReference type="Pfam" id="PF23467">
    <property type="entry name" value="WWE_5"/>
    <property type="match status" value="1"/>
</dbReference>
<dbReference type="Gramene" id="ONK76550">
    <property type="protein sequence ID" value="ONK76550"/>
    <property type="gene ID" value="A4U43_C03F29440"/>
</dbReference>
<proteinExistence type="predicted"/>
<evidence type="ECO:0000313" key="4">
    <source>
        <dbReference type="Proteomes" id="UP000243459"/>
    </source>
</evidence>
<evidence type="ECO:0000313" key="3">
    <source>
        <dbReference type="EMBL" id="ONK76550.1"/>
    </source>
</evidence>
<dbReference type="PANTHER" id="PTHR32263:SF12">
    <property type="entry name" value="INACTIVE POLY [ADP-RIBOSE] POLYMERASE SRO4-RELATED"/>
    <property type="match status" value="1"/>
</dbReference>
<dbReference type="AlphaFoldDB" id="A0A5P1FJ03"/>
<dbReference type="SUPFAM" id="SSF56399">
    <property type="entry name" value="ADP-ribosylation"/>
    <property type="match status" value="1"/>
</dbReference>
<accession>A0A5P1FJ03</accession>
<dbReference type="PROSITE" id="PS51059">
    <property type="entry name" value="PARP_CATALYTIC"/>
    <property type="match status" value="1"/>
</dbReference>
<keyword evidence="4" id="KW-1185">Reference proteome</keyword>
<dbReference type="InterPro" id="IPR044964">
    <property type="entry name" value="RCD1/SRO1-5"/>
</dbReference>
<dbReference type="GO" id="GO:0003950">
    <property type="term" value="F:NAD+ poly-ADP-ribosyltransferase activity"/>
    <property type="evidence" value="ECO:0007669"/>
    <property type="project" value="UniProtKB-UniRule"/>
</dbReference>
<dbReference type="Gene3D" id="3.90.228.10">
    <property type="match status" value="1"/>
</dbReference>